<dbReference type="Pfam" id="PF05920">
    <property type="entry name" value="Homeobox_KN"/>
    <property type="match status" value="1"/>
</dbReference>
<dbReference type="SUPFAM" id="SSF46689">
    <property type="entry name" value="Homeodomain-like"/>
    <property type="match status" value="1"/>
</dbReference>
<evidence type="ECO:0000313" key="7">
    <source>
        <dbReference type="EMBL" id="KAJ6249506.1"/>
    </source>
</evidence>
<proteinExistence type="predicted"/>
<feature type="compositionally biased region" description="Basic and acidic residues" evidence="5">
    <location>
        <begin position="262"/>
        <end position="296"/>
    </location>
</feature>
<evidence type="ECO:0000256" key="2">
    <source>
        <dbReference type="ARBA" id="ARBA00023155"/>
    </source>
</evidence>
<feature type="DNA-binding region" description="Homeobox" evidence="4">
    <location>
        <begin position="414"/>
        <end position="479"/>
    </location>
</feature>
<comment type="subcellular location">
    <subcellularLocation>
        <location evidence="4">Nucleus</location>
    </subcellularLocation>
</comment>
<sequence>MNFDPNNLNYEENFGSESPLSLGFNLSLFEETNNELLCQTQLPILEPSSPNLTSWCEEEEHFGTKQFSSQKLFTPFPPNDNWGDIETLDRDNNQIVTFFGQDRVFDFSQELDPSNNNSNFEKKGIPQKEKMQNVENKVKNFVDINNLHTGLQVQGNDKHKHTQILLFSENGIIANTNTNTNINTNININTNTKNNVNTNNNNFYYNAMNENKASKNFNHNENTSTLTLNLKEKQILGDSILTNIKDINSKNNTTSPFFNKNNTDKKKNVIKKEKMNKKEKEKEKKKEKAKGNENEKKKKTKSTNKRILFNSRKREWKHTKEPEKNQKIFFTNTYIKSKVHSKKNKKKNKKKNLLKLFEKNLYPPFNTPHKNETQELNKEKRPSIMAKDIDWKRKTYKIKRENKKVIIYKKKKKSRSQRLYTSNTGKNILETWFQKYYNDKDGPYPTKRQRMILSKKAGIPQLQVQRWFGQRRRVEKFIWEKKNTPKPYWIELMIENNNNNNNNNKNDKKNKNNNNNDNIDQGNDNNSNKKE</sequence>
<keyword evidence="2 4" id="KW-0371">Homeobox</keyword>
<dbReference type="InterPro" id="IPR008422">
    <property type="entry name" value="KN_HD"/>
</dbReference>
<keyword evidence="8" id="KW-1185">Reference proteome</keyword>
<keyword evidence="3 4" id="KW-0539">Nucleus</keyword>
<comment type="caution">
    <text evidence="7">The sequence shown here is derived from an EMBL/GenBank/DDBJ whole genome shotgun (WGS) entry which is preliminary data.</text>
</comment>
<organism evidence="7 8">
    <name type="scientific">Anaeramoeba flamelloides</name>
    <dbReference type="NCBI Taxonomy" id="1746091"/>
    <lineage>
        <taxon>Eukaryota</taxon>
        <taxon>Metamonada</taxon>
        <taxon>Anaeramoebidae</taxon>
        <taxon>Anaeramoeba</taxon>
    </lineage>
</organism>
<dbReference type="InterPro" id="IPR009057">
    <property type="entry name" value="Homeodomain-like_sf"/>
</dbReference>
<dbReference type="Gene3D" id="1.10.10.60">
    <property type="entry name" value="Homeodomain-like"/>
    <property type="match status" value="1"/>
</dbReference>
<dbReference type="EMBL" id="JAOAOG010000098">
    <property type="protein sequence ID" value="KAJ6249506.1"/>
    <property type="molecule type" value="Genomic_DNA"/>
</dbReference>
<feature type="compositionally biased region" description="Polar residues" evidence="5">
    <location>
        <begin position="246"/>
        <end position="258"/>
    </location>
</feature>
<dbReference type="SMART" id="SM00389">
    <property type="entry name" value="HOX"/>
    <property type="match status" value="1"/>
</dbReference>
<feature type="compositionally biased region" description="Low complexity" evidence="5">
    <location>
        <begin position="512"/>
        <end position="531"/>
    </location>
</feature>
<name>A0ABQ8YY73_9EUKA</name>
<gene>
    <name evidence="7" type="ORF">M0813_16926</name>
</gene>
<keyword evidence="1 4" id="KW-0238">DNA-binding</keyword>
<dbReference type="PROSITE" id="PS50071">
    <property type="entry name" value="HOMEOBOX_2"/>
    <property type="match status" value="1"/>
</dbReference>
<dbReference type="Proteomes" id="UP001150062">
    <property type="component" value="Unassembled WGS sequence"/>
</dbReference>
<feature type="domain" description="Homeobox" evidence="6">
    <location>
        <begin position="412"/>
        <end position="478"/>
    </location>
</feature>
<evidence type="ECO:0000256" key="1">
    <source>
        <dbReference type="ARBA" id="ARBA00023125"/>
    </source>
</evidence>
<dbReference type="InterPro" id="IPR001356">
    <property type="entry name" value="HD"/>
</dbReference>
<protein>
    <recommendedName>
        <fullName evidence="6">Homeobox domain-containing protein</fullName>
    </recommendedName>
</protein>
<evidence type="ECO:0000313" key="8">
    <source>
        <dbReference type="Proteomes" id="UP001150062"/>
    </source>
</evidence>
<feature type="region of interest" description="Disordered" evidence="5">
    <location>
        <begin position="499"/>
        <end position="531"/>
    </location>
</feature>
<evidence type="ECO:0000256" key="5">
    <source>
        <dbReference type="SAM" id="MobiDB-lite"/>
    </source>
</evidence>
<accession>A0ABQ8YY73</accession>
<evidence type="ECO:0000259" key="6">
    <source>
        <dbReference type="PROSITE" id="PS50071"/>
    </source>
</evidence>
<dbReference type="CDD" id="cd00086">
    <property type="entry name" value="homeodomain"/>
    <property type="match status" value="1"/>
</dbReference>
<feature type="region of interest" description="Disordered" evidence="5">
    <location>
        <begin position="246"/>
        <end position="322"/>
    </location>
</feature>
<evidence type="ECO:0000256" key="4">
    <source>
        <dbReference type="PROSITE-ProRule" id="PRU00108"/>
    </source>
</evidence>
<evidence type="ECO:0000256" key="3">
    <source>
        <dbReference type="ARBA" id="ARBA00023242"/>
    </source>
</evidence>
<reference evidence="7" key="1">
    <citation type="submission" date="2022-08" db="EMBL/GenBank/DDBJ databases">
        <title>Novel sulfate-reducing endosymbionts in the free-living metamonad Anaeramoeba.</title>
        <authorList>
            <person name="Jerlstrom-Hultqvist J."/>
            <person name="Cepicka I."/>
            <person name="Gallot-Lavallee L."/>
            <person name="Salas-Leiva D."/>
            <person name="Curtis B.A."/>
            <person name="Zahonova K."/>
            <person name="Pipaliya S."/>
            <person name="Dacks J."/>
            <person name="Roger A.J."/>
        </authorList>
    </citation>
    <scope>NUCLEOTIDE SEQUENCE</scope>
    <source>
        <strain evidence="7">Schooner1</strain>
    </source>
</reference>